<dbReference type="Proteomes" id="UP001497516">
    <property type="component" value="Chromosome 1"/>
</dbReference>
<reference evidence="2 3" key="1">
    <citation type="submission" date="2024-04" db="EMBL/GenBank/DDBJ databases">
        <authorList>
            <person name="Fracassetti M."/>
        </authorList>
    </citation>
    <scope>NUCLEOTIDE SEQUENCE [LARGE SCALE GENOMIC DNA]</scope>
</reference>
<sequence>MRVDPTSVVVNPPHAHNEATEVDDGMELVSPDQKAPAHCLKKDPDTIVQEGRDVAQPVLASLSQSGLQEPIHHRKLFLDDSEEESSWRSLPGKSKQLPKKGATAKGRMLIKATEKSQLDGGEGPSRAVARSSSRCRGAGRKKQERNALQDPQSRDIDTVKESEQALSEESLLKKTCPAPPNKIGYSSNLAEEAADSDTSLSEAGDPCFELKSRTPLSGLARGPRSIGGRVQQVVAAFETGMLINADEQLGAAGLERDQKC</sequence>
<dbReference type="EMBL" id="OZ034813">
    <property type="protein sequence ID" value="CAL1354843.1"/>
    <property type="molecule type" value="Genomic_DNA"/>
</dbReference>
<keyword evidence="3" id="KW-1185">Reference proteome</keyword>
<evidence type="ECO:0000256" key="1">
    <source>
        <dbReference type="SAM" id="MobiDB-lite"/>
    </source>
</evidence>
<protein>
    <submittedName>
        <fullName evidence="2">Uncharacterized protein</fullName>
    </submittedName>
</protein>
<feature type="region of interest" description="Disordered" evidence="1">
    <location>
        <begin position="65"/>
        <end position="185"/>
    </location>
</feature>
<organism evidence="2 3">
    <name type="scientific">Linum trigynum</name>
    <dbReference type="NCBI Taxonomy" id="586398"/>
    <lineage>
        <taxon>Eukaryota</taxon>
        <taxon>Viridiplantae</taxon>
        <taxon>Streptophyta</taxon>
        <taxon>Embryophyta</taxon>
        <taxon>Tracheophyta</taxon>
        <taxon>Spermatophyta</taxon>
        <taxon>Magnoliopsida</taxon>
        <taxon>eudicotyledons</taxon>
        <taxon>Gunneridae</taxon>
        <taxon>Pentapetalae</taxon>
        <taxon>rosids</taxon>
        <taxon>fabids</taxon>
        <taxon>Malpighiales</taxon>
        <taxon>Linaceae</taxon>
        <taxon>Linum</taxon>
    </lineage>
</organism>
<evidence type="ECO:0000313" key="3">
    <source>
        <dbReference type="Proteomes" id="UP001497516"/>
    </source>
</evidence>
<feature type="compositionally biased region" description="Low complexity" evidence="1">
    <location>
        <begin position="124"/>
        <end position="136"/>
    </location>
</feature>
<name>A0AAV2CEM9_9ROSI</name>
<gene>
    <name evidence="2" type="ORF">LTRI10_LOCUS2630</name>
</gene>
<feature type="compositionally biased region" description="Basic and acidic residues" evidence="1">
    <location>
        <begin position="144"/>
        <end position="163"/>
    </location>
</feature>
<accession>A0AAV2CEM9</accession>
<evidence type="ECO:0000313" key="2">
    <source>
        <dbReference type="EMBL" id="CAL1354843.1"/>
    </source>
</evidence>
<dbReference type="AlphaFoldDB" id="A0AAV2CEM9"/>
<proteinExistence type="predicted"/>